<dbReference type="RefSeq" id="WP_101287566.1">
    <property type="nucleotide sequence ID" value="NZ_FOUQ01000001.1"/>
</dbReference>
<accession>A0A1I4QRJ8</accession>
<dbReference type="FunFam" id="1.10.287.1080:FF:000003">
    <property type="entry name" value="Nucleoside triphosphate pyrophosphohydrolase"/>
    <property type="match status" value="1"/>
</dbReference>
<dbReference type="NCBIfam" id="NF007113">
    <property type="entry name" value="PRK09562.1"/>
    <property type="match status" value="1"/>
</dbReference>
<evidence type="ECO:0000256" key="1">
    <source>
        <dbReference type="ARBA" id="ARBA00052141"/>
    </source>
</evidence>
<dbReference type="GO" id="GO:0046052">
    <property type="term" value="P:UTP catabolic process"/>
    <property type="evidence" value="ECO:0007669"/>
    <property type="project" value="TreeGrafter"/>
</dbReference>
<evidence type="ECO:0000256" key="3">
    <source>
        <dbReference type="ARBA" id="ARBA00066372"/>
    </source>
</evidence>
<dbReference type="CDD" id="cd11528">
    <property type="entry name" value="NTP-PPase_MazG_Nterm"/>
    <property type="match status" value="1"/>
</dbReference>
<keyword evidence="8" id="KW-1185">Reference proteome</keyword>
<keyword evidence="5" id="KW-0175">Coiled coil</keyword>
<dbReference type="GO" id="GO:0046047">
    <property type="term" value="P:TTP catabolic process"/>
    <property type="evidence" value="ECO:0007669"/>
    <property type="project" value="TreeGrafter"/>
</dbReference>
<protein>
    <recommendedName>
        <fullName evidence="4">Nucleoside triphosphate pyrophosphohydrolase</fullName>
        <ecNumber evidence="3">3.6.1.8</ecNumber>
    </recommendedName>
</protein>
<dbReference type="NCBIfam" id="TIGR00444">
    <property type="entry name" value="mazG"/>
    <property type="match status" value="1"/>
</dbReference>
<comment type="catalytic activity">
    <reaction evidence="1">
        <text>ATP + H2O = AMP + diphosphate + H(+)</text>
        <dbReference type="Rhea" id="RHEA:14245"/>
        <dbReference type="ChEBI" id="CHEBI:15377"/>
        <dbReference type="ChEBI" id="CHEBI:15378"/>
        <dbReference type="ChEBI" id="CHEBI:30616"/>
        <dbReference type="ChEBI" id="CHEBI:33019"/>
        <dbReference type="ChEBI" id="CHEBI:456215"/>
        <dbReference type="EC" id="3.6.1.8"/>
    </reaction>
</comment>
<name>A0A1I4QRJ8_9HYPH</name>
<dbReference type="CDD" id="cd11529">
    <property type="entry name" value="NTP-PPase_MazG_Cterm"/>
    <property type="match status" value="1"/>
</dbReference>
<feature type="coiled-coil region" evidence="5">
    <location>
        <begin position="176"/>
        <end position="206"/>
    </location>
</feature>
<dbReference type="EMBL" id="PJNW01000002">
    <property type="protein sequence ID" value="PKR90473.1"/>
    <property type="molecule type" value="Genomic_DNA"/>
</dbReference>
<dbReference type="InterPro" id="IPR011551">
    <property type="entry name" value="NTP_PyrPHydrolase_MazG"/>
</dbReference>
<evidence type="ECO:0000256" key="4">
    <source>
        <dbReference type="ARBA" id="ARBA00074799"/>
    </source>
</evidence>
<dbReference type="PANTHER" id="PTHR30522">
    <property type="entry name" value="NUCLEOSIDE TRIPHOSPHATE PYROPHOSPHOHYDROLASE"/>
    <property type="match status" value="1"/>
</dbReference>
<organism evidence="7 8">
    <name type="scientific">Pleomorphomonas diazotrophica</name>
    <dbReference type="NCBI Taxonomy" id="1166257"/>
    <lineage>
        <taxon>Bacteria</taxon>
        <taxon>Pseudomonadati</taxon>
        <taxon>Pseudomonadota</taxon>
        <taxon>Alphaproteobacteria</taxon>
        <taxon>Hyphomicrobiales</taxon>
        <taxon>Pleomorphomonadaceae</taxon>
        <taxon>Pleomorphomonas</taxon>
    </lineage>
</organism>
<dbReference type="Pfam" id="PF03819">
    <property type="entry name" value="MazG"/>
    <property type="match status" value="2"/>
</dbReference>
<evidence type="ECO:0000313" key="7">
    <source>
        <dbReference type="EMBL" id="PKR90473.1"/>
    </source>
</evidence>
<comment type="caution">
    <text evidence="7">The sequence shown here is derived from an EMBL/GenBank/DDBJ whole genome shotgun (WGS) entry which is preliminary data.</text>
</comment>
<dbReference type="InterPro" id="IPR048015">
    <property type="entry name" value="NTP-PPase_MazG-like_N"/>
</dbReference>
<dbReference type="GO" id="GO:0046076">
    <property type="term" value="P:dTTP catabolic process"/>
    <property type="evidence" value="ECO:0007669"/>
    <property type="project" value="TreeGrafter"/>
</dbReference>
<dbReference type="Gene3D" id="1.10.287.1080">
    <property type="entry name" value="MazG-like"/>
    <property type="match status" value="2"/>
</dbReference>
<dbReference type="EC" id="3.6.1.8" evidence="3"/>
<evidence type="ECO:0000256" key="5">
    <source>
        <dbReference type="SAM" id="Coils"/>
    </source>
</evidence>
<feature type="domain" description="NTP pyrophosphohydrolase MazG-like" evidence="6">
    <location>
        <begin position="172"/>
        <end position="243"/>
    </location>
</feature>
<comment type="similarity">
    <text evidence="2">Belongs to the nucleoside triphosphate pyrophosphohydrolase family.</text>
</comment>
<proteinExistence type="inferred from homology"/>
<dbReference type="InterPro" id="IPR048011">
    <property type="entry name" value="NTP-PPase_MazG-like_C"/>
</dbReference>
<dbReference type="SUPFAM" id="SSF101386">
    <property type="entry name" value="all-alpha NTP pyrophosphatases"/>
    <property type="match status" value="2"/>
</dbReference>
<dbReference type="GO" id="GO:0006950">
    <property type="term" value="P:response to stress"/>
    <property type="evidence" value="ECO:0007669"/>
    <property type="project" value="UniProtKB-ARBA"/>
</dbReference>
<evidence type="ECO:0000259" key="6">
    <source>
        <dbReference type="Pfam" id="PF03819"/>
    </source>
</evidence>
<dbReference type="GO" id="GO:0046061">
    <property type="term" value="P:dATP catabolic process"/>
    <property type="evidence" value="ECO:0007669"/>
    <property type="project" value="TreeGrafter"/>
</dbReference>
<reference evidence="7 8" key="1">
    <citation type="submission" date="2017-12" db="EMBL/GenBank/DDBJ databases">
        <title>Anaerobic carbon monoxide metabolism by Pleomorphomonas carboxyditropha sp. nov., a new mesophilic hydrogenogenic carboxidotroph.</title>
        <authorList>
            <person name="Esquivel-Elizondo S."/>
            <person name="Krajmalnik-Brown R."/>
        </authorList>
    </citation>
    <scope>NUCLEOTIDE SEQUENCE [LARGE SCALE GENOMIC DNA]</scope>
    <source>
        <strain evidence="7 8">R5-392</strain>
    </source>
</reference>
<gene>
    <name evidence="7" type="ORF">CXZ10_03630</name>
</gene>
<dbReference type="FunFam" id="1.10.287.1080:FF:000001">
    <property type="entry name" value="Nucleoside triphosphate pyrophosphohydrolase"/>
    <property type="match status" value="1"/>
</dbReference>
<dbReference type="GO" id="GO:0046081">
    <property type="term" value="P:dUTP catabolic process"/>
    <property type="evidence" value="ECO:0007669"/>
    <property type="project" value="TreeGrafter"/>
</dbReference>
<dbReference type="OrthoDB" id="9808939at2"/>
<feature type="domain" description="NTP pyrophosphohydrolase MazG-like" evidence="6">
    <location>
        <begin position="30"/>
        <end position="103"/>
    </location>
</feature>
<dbReference type="InterPro" id="IPR004518">
    <property type="entry name" value="MazG-like_dom"/>
</dbReference>
<keyword evidence="7" id="KW-0378">Hydrolase</keyword>
<dbReference type="PANTHER" id="PTHR30522:SF0">
    <property type="entry name" value="NUCLEOSIDE TRIPHOSPHATE PYROPHOSPHOHYDROLASE"/>
    <property type="match status" value="1"/>
</dbReference>
<dbReference type="AlphaFoldDB" id="A0A1I4QRJ8"/>
<dbReference type="Proteomes" id="UP000233491">
    <property type="component" value="Unassembled WGS sequence"/>
</dbReference>
<evidence type="ECO:0000313" key="8">
    <source>
        <dbReference type="Proteomes" id="UP000233491"/>
    </source>
</evidence>
<dbReference type="GO" id="GO:0006203">
    <property type="term" value="P:dGTP catabolic process"/>
    <property type="evidence" value="ECO:0007669"/>
    <property type="project" value="TreeGrafter"/>
</dbReference>
<evidence type="ECO:0000256" key="2">
    <source>
        <dbReference type="ARBA" id="ARBA00061115"/>
    </source>
</evidence>
<dbReference type="GO" id="GO:0047693">
    <property type="term" value="F:ATP diphosphatase activity"/>
    <property type="evidence" value="ECO:0007669"/>
    <property type="project" value="UniProtKB-EC"/>
</dbReference>
<sequence>MQPGRDISVLIDIMARLRDPEAGCAWDLQQTFETIAPYTIEEAYEVAEAIARGDRHDICDELGDLLLQVVFHARMAEEEGAFAFPDVVEAVTRKMIRRHPHVFGPEEARTPHLVKGLWEKIKAEEKAEKAARHGGELPKGLLDTVSIAMPPMLRAVKLQQRAGTVGFDWNDPRAVLAKIREELDELEAEMDRADREESEKAEARTAIEAELGDVLFALANLGRHLDIDPEAAVRATNEKFRKRFSYIERKLEEAGRRPAEATLEEMEALWQDAKAEG</sequence>